<feature type="domain" description="Cadherin" evidence="9">
    <location>
        <begin position="124"/>
        <end position="216"/>
    </location>
</feature>
<reference evidence="10 11" key="1">
    <citation type="journal article" date="2023" name="Sci. Data">
        <title>Genome assembly of the Korean intertidal mud-creeper Batillaria attramentaria.</title>
        <authorList>
            <person name="Patra A.K."/>
            <person name="Ho P.T."/>
            <person name="Jun S."/>
            <person name="Lee S.J."/>
            <person name="Kim Y."/>
            <person name="Won Y.J."/>
        </authorList>
    </citation>
    <scope>NUCLEOTIDE SEQUENCE [LARGE SCALE GENOMIC DNA]</scope>
    <source>
        <strain evidence="10">Wonlab-2016</strain>
    </source>
</reference>
<dbReference type="AlphaFoldDB" id="A0ABD0M730"/>
<evidence type="ECO:0000256" key="3">
    <source>
        <dbReference type="ARBA" id="ARBA00022837"/>
    </source>
</evidence>
<keyword evidence="8" id="KW-0732">Signal</keyword>
<keyword evidence="2" id="KW-0677">Repeat</keyword>
<dbReference type="EMBL" id="JACVVK020000004">
    <property type="protein sequence ID" value="KAK7507246.1"/>
    <property type="molecule type" value="Genomic_DNA"/>
</dbReference>
<dbReference type="GO" id="GO:0016020">
    <property type="term" value="C:membrane"/>
    <property type="evidence" value="ECO:0007669"/>
    <property type="project" value="UniProtKB-SubCell"/>
</dbReference>
<evidence type="ECO:0000256" key="7">
    <source>
        <dbReference type="SAM" id="Phobius"/>
    </source>
</evidence>
<evidence type="ECO:0000313" key="10">
    <source>
        <dbReference type="EMBL" id="KAK7507246.1"/>
    </source>
</evidence>
<evidence type="ECO:0000256" key="5">
    <source>
        <dbReference type="PROSITE-ProRule" id="PRU00043"/>
    </source>
</evidence>
<dbReference type="PROSITE" id="PS50268">
    <property type="entry name" value="CADHERIN_2"/>
    <property type="match status" value="2"/>
</dbReference>
<feature type="domain" description="Cadherin" evidence="9">
    <location>
        <begin position="249"/>
        <end position="334"/>
    </location>
</feature>
<feature type="region of interest" description="Disordered" evidence="6">
    <location>
        <begin position="392"/>
        <end position="426"/>
    </location>
</feature>
<keyword evidence="11" id="KW-1185">Reference proteome</keyword>
<dbReference type="CDD" id="cd11304">
    <property type="entry name" value="Cadherin_repeat"/>
    <property type="match status" value="2"/>
</dbReference>
<feature type="chain" id="PRO_5044844814" description="Cadherin domain-containing protein" evidence="8">
    <location>
        <begin position="22"/>
        <end position="557"/>
    </location>
</feature>
<keyword evidence="7" id="KW-1133">Transmembrane helix</keyword>
<evidence type="ECO:0000256" key="8">
    <source>
        <dbReference type="SAM" id="SignalP"/>
    </source>
</evidence>
<evidence type="ECO:0000259" key="9">
    <source>
        <dbReference type="PROSITE" id="PS50268"/>
    </source>
</evidence>
<evidence type="ECO:0000256" key="1">
    <source>
        <dbReference type="ARBA" id="ARBA00004370"/>
    </source>
</evidence>
<dbReference type="InterPro" id="IPR039808">
    <property type="entry name" value="Cadherin"/>
</dbReference>
<evidence type="ECO:0000313" key="11">
    <source>
        <dbReference type="Proteomes" id="UP001519460"/>
    </source>
</evidence>
<evidence type="ECO:0000256" key="4">
    <source>
        <dbReference type="ARBA" id="ARBA00023136"/>
    </source>
</evidence>
<proteinExistence type="predicted"/>
<name>A0ABD0M730_9CAEN</name>
<comment type="subcellular location">
    <subcellularLocation>
        <location evidence="1">Membrane</location>
    </subcellularLocation>
</comment>
<feature type="signal peptide" evidence="8">
    <location>
        <begin position="1"/>
        <end position="21"/>
    </location>
</feature>
<dbReference type="InterPro" id="IPR002126">
    <property type="entry name" value="Cadherin-like_dom"/>
</dbReference>
<evidence type="ECO:0000256" key="2">
    <source>
        <dbReference type="ARBA" id="ARBA00022737"/>
    </source>
</evidence>
<dbReference type="Proteomes" id="UP001519460">
    <property type="component" value="Unassembled WGS sequence"/>
</dbReference>
<organism evidence="10 11">
    <name type="scientific">Batillaria attramentaria</name>
    <dbReference type="NCBI Taxonomy" id="370345"/>
    <lineage>
        <taxon>Eukaryota</taxon>
        <taxon>Metazoa</taxon>
        <taxon>Spiralia</taxon>
        <taxon>Lophotrochozoa</taxon>
        <taxon>Mollusca</taxon>
        <taxon>Gastropoda</taxon>
        <taxon>Caenogastropoda</taxon>
        <taxon>Sorbeoconcha</taxon>
        <taxon>Cerithioidea</taxon>
        <taxon>Batillariidae</taxon>
        <taxon>Batillaria</taxon>
    </lineage>
</organism>
<dbReference type="PANTHER" id="PTHR24027">
    <property type="entry name" value="CADHERIN-23"/>
    <property type="match status" value="1"/>
</dbReference>
<accession>A0ABD0M730</accession>
<dbReference type="GO" id="GO:0005509">
    <property type="term" value="F:calcium ion binding"/>
    <property type="evidence" value="ECO:0007669"/>
    <property type="project" value="UniProtKB-UniRule"/>
</dbReference>
<dbReference type="Gene3D" id="2.60.40.60">
    <property type="entry name" value="Cadherins"/>
    <property type="match status" value="2"/>
</dbReference>
<feature type="transmembrane region" description="Helical" evidence="7">
    <location>
        <begin position="346"/>
        <end position="373"/>
    </location>
</feature>
<sequence>MVLTALFIFLLGLQRWTSVAGQDCTIESPPPVTISETDPPQELLHVTGGPTANWSFRVLTHSQYLDPYFRLEQGGGNATLSLKKTLDLETIFGQLGQIVNNIRGSLSCSQAGPTSVPDVNYVNDTDVVPNQMGYDFTFIPYSANPQVDGRDVFSVQESLTGSTVLSSALDYEAMEPGRAFYILHVMVADRDDTTSLTSSGTVRINVIDADDQPPEFWYPGCKSPCFTSYSAPIRTDFVGQVTWLEPDAIQARDRDTLDSPVTFSIKQGDPKYYTDYISIDPQTGVPSVIKEVESAETASFLVIVEALETTDRGHSEQTTLWLVIEGRNLSIPSLPTSTSSGEPFRIATIVLGCLFGLILILFIVFVVLTTVAVKKKTMPVLPRAIGKLSADTTTTTSEIRSTRESYRSDREADTSGNRSSAGRKLSRDSGVDFLRSLSSPSAMGPALRPGSFLRTEQECETLPANDEIDYVNSATRQRNSRLSTTSASEVVPYPERRVSTVSRSAAQNEDRVGLVGNLSEEVMGLANPVYGLQGQQQHEDRAVDVGVVPMEQVEVRI</sequence>
<dbReference type="InterPro" id="IPR015919">
    <property type="entry name" value="Cadherin-like_sf"/>
</dbReference>
<keyword evidence="4 7" id="KW-0472">Membrane</keyword>
<dbReference type="SUPFAM" id="SSF49313">
    <property type="entry name" value="Cadherin-like"/>
    <property type="match status" value="2"/>
</dbReference>
<keyword evidence="3 5" id="KW-0106">Calcium</keyword>
<feature type="compositionally biased region" description="Basic and acidic residues" evidence="6">
    <location>
        <begin position="400"/>
        <end position="413"/>
    </location>
</feature>
<dbReference type="PANTHER" id="PTHR24027:SF438">
    <property type="entry name" value="CADHERIN 23"/>
    <property type="match status" value="1"/>
</dbReference>
<comment type="caution">
    <text evidence="10">The sequence shown here is derived from an EMBL/GenBank/DDBJ whole genome shotgun (WGS) entry which is preliminary data.</text>
</comment>
<gene>
    <name evidence="10" type="ORF">BaRGS_00001181</name>
</gene>
<dbReference type="SMART" id="SM00112">
    <property type="entry name" value="CA"/>
    <property type="match status" value="2"/>
</dbReference>
<keyword evidence="7" id="KW-0812">Transmembrane</keyword>
<evidence type="ECO:0000256" key="6">
    <source>
        <dbReference type="SAM" id="MobiDB-lite"/>
    </source>
</evidence>
<protein>
    <recommendedName>
        <fullName evidence="9">Cadherin domain-containing protein</fullName>
    </recommendedName>
</protein>